<evidence type="ECO:0000259" key="1">
    <source>
        <dbReference type="PROSITE" id="PS51184"/>
    </source>
</evidence>
<dbReference type="InterPro" id="IPR014710">
    <property type="entry name" value="RmlC-like_jellyroll"/>
</dbReference>
<dbReference type="PROSITE" id="PS51184">
    <property type="entry name" value="JMJC"/>
    <property type="match status" value="1"/>
</dbReference>
<organism evidence="2 3">
    <name type="scientific">Durusdinium trenchii</name>
    <dbReference type="NCBI Taxonomy" id="1381693"/>
    <lineage>
        <taxon>Eukaryota</taxon>
        <taxon>Sar</taxon>
        <taxon>Alveolata</taxon>
        <taxon>Dinophyceae</taxon>
        <taxon>Suessiales</taxon>
        <taxon>Symbiodiniaceae</taxon>
        <taxon>Durusdinium</taxon>
    </lineage>
</organism>
<reference evidence="2 3" key="1">
    <citation type="submission" date="2024-02" db="EMBL/GenBank/DDBJ databases">
        <authorList>
            <person name="Chen Y."/>
            <person name="Shah S."/>
            <person name="Dougan E. K."/>
            <person name="Thang M."/>
            <person name="Chan C."/>
        </authorList>
    </citation>
    <scope>NUCLEOTIDE SEQUENCE [LARGE SCALE GENOMIC DNA]</scope>
</reference>
<dbReference type="EMBL" id="CAXAMN010025750">
    <property type="protein sequence ID" value="CAK9097544.1"/>
    <property type="molecule type" value="Genomic_DNA"/>
</dbReference>
<dbReference type="Pfam" id="PF13621">
    <property type="entry name" value="Cupin_8"/>
    <property type="match status" value="1"/>
</dbReference>
<feature type="domain" description="JmjC" evidence="1">
    <location>
        <begin position="167"/>
        <end position="373"/>
    </location>
</feature>
<dbReference type="Gene3D" id="2.60.120.10">
    <property type="entry name" value="Jelly Rolls"/>
    <property type="match status" value="1"/>
</dbReference>
<keyword evidence="3" id="KW-1185">Reference proteome</keyword>
<name>A0ABP0RAE6_9DINO</name>
<dbReference type="InterPro" id="IPR041667">
    <property type="entry name" value="Cupin_8"/>
</dbReference>
<dbReference type="SUPFAM" id="SSF51197">
    <property type="entry name" value="Clavaminate synthase-like"/>
    <property type="match status" value="1"/>
</dbReference>
<gene>
    <name evidence="2" type="ORF">CCMP2556_LOCUS46290</name>
</gene>
<dbReference type="InterPro" id="IPR003347">
    <property type="entry name" value="JmjC_dom"/>
</dbReference>
<protein>
    <recommendedName>
        <fullName evidence="1">JmjC domain-containing protein</fullName>
    </recommendedName>
</protein>
<evidence type="ECO:0000313" key="3">
    <source>
        <dbReference type="Proteomes" id="UP001642484"/>
    </source>
</evidence>
<dbReference type="Proteomes" id="UP001642484">
    <property type="component" value="Unassembled WGS sequence"/>
</dbReference>
<sequence>MAAPTSAKASSAFGPRPLQSLPELTKPFRSFAGYAEQCKPCVLSLGCGWNCIPWARRGLASPPTTELSAKLHTLQRRCTVSFEPTRNLFHFDVEVDSADGGRRRLINPGRISMHFQDFWETCRRASAVASAASAPSVQSDGRTARVVNMPYDTEDLPEPANPEEPQVLEVSLEELKNLALYCVEDAGDWADLLQDVHPVDPAALIHPEWQRLLRERRIWMSSGGPQGTQSVSAGFHWDHLQNIHVVLSGSKEVFLVAPLLAPALCATRFCPQSQWQMSSSGGRMRVEKVEMQSAASSTDYGLISVDSSYEENLQRHHRMAIEMKAIFIPPGWWHSIRTFRPDSRSDGLPFALSMNFWYELSAEAKAAQSAVLMTLEILSRQRAVAGVPEEHIKELLERLGVDEVEMDEDRPSHFEKVD</sequence>
<comment type="caution">
    <text evidence="2">The sequence shown here is derived from an EMBL/GenBank/DDBJ whole genome shotgun (WGS) entry which is preliminary data.</text>
</comment>
<dbReference type="PANTHER" id="PTHR12461">
    <property type="entry name" value="HYPOXIA-INDUCIBLE FACTOR 1 ALPHA INHIBITOR-RELATED"/>
    <property type="match status" value="1"/>
</dbReference>
<evidence type="ECO:0000313" key="2">
    <source>
        <dbReference type="EMBL" id="CAK9097544.1"/>
    </source>
</evidence>
<dbReference type="PANTHER" id="PTHR12461:SF105">
    <property type="entry name" value="HYPOXIA-INDUCIBLE FACTOR 1-ALPHA INHIBITOR"/>
    <property type="match status" value="1"/>
</dbReference>
<proteinExistence type="predicted"/>
<accession>A0ABP0RAE6</accession>